<dbReference type="HAMAP" id="MF_00048">
    <property type="entry name" value="UPF0102"/>
    <property type="match status" value="1"/>
</dbReference>
<protein>
    <recommendedName>
        <fullName evidence="2">UPF0102 protein P5G52_10620</fullName>
    </recommendedName>
</protein>
<evidence type="ECO:0000313" key="4">
    <source>
        <dbReference type="Proteomes" id="UP001174209"/>
    </source>
</evidence>
<dbReference type="Pfam" id="PF02021">
    <property type="entry name" value="UPF0102"/>
    <property type="match status" value="1"/>
</dbReference>
<dbReference type="PANTHER" id="PTHR34039:SF1">
    <property type="entry name" value="UPF0102 PROTEIN YRAN"/>
    <property type="match status" value="1"/>
</dbReference>
<dbReference type="NCBIfam" id="TIGR00252">
    <property type="entry name" value="YraN family protein"/>
    <property type="match status" value="1"/>
</dbReference>
<dbReference type="RefSeq" id="WP_301227200.1">
    <property type="nucleotide sequence ID" value="NZ_JAROCG010000001.1"/>
</dbReference>
<gene>
    <name evidence="3" type="ORF">P5G52_10620</name>
</gene>
<dbReference type="Proteomes" id="UP001174209">
    <property type="component" value="Unassembled WGS sequence"/>
</dbReference>
<dbReference type="CDD" id="cd20736">
    <property type="entry name" value="PoNe_Nuclease"/>
    <property type="match status" value="1"/>
</dbReference>
<accession>A0ABT8K1L4</accession>
<dbReference type="SUPFAM" id="SSF52980">
    <property type="entry name" value="Restriction endonuclease-like"/>
    <property type="match status" value="1"/>
</dbReference>
<sequence>MEAMVAKDQLGRRGEATAAVFLEQAGLRIVDRNWRCPVGEIDLVAVDGSTLVIVEVKTRSSDDFGQPLEAITASKLERLYRLASTWARVHNLRFSGFRIDAVGVLDDGSGAPRIEHVRAVI</sequence>
<name>A0ABT8K1L4_9MICC</name>
<dbReference type="EMBL" id="JAROCG010000001">
    <property type="protein sequence ID" value="MDN4611321.1"/>
    <property type="molecule type" value="Genomic_DNA"/>
</dbReference>
<reference evidence="3" key="1">
    <citation type="submission" date="2023-06" db="EMBL/GenBank/DDBJ databases">
        <title>MT1 and MT2 Draft Genomes of Novel Species.</title>
        <authorList>
            <person name="Venkateswaran K."/>
        </authorList>
    </citation>
    <scope>NUCLEOTIDE SEQUENCE</scope>
    <source>
        <strain evidence="3">IIF3SC-B10</strain>
    </source>
</reference>
<dbReference type="Gene3D" id="3.40.1350.10">
    <property type="match status" value="1"/>
</dbReference>
<dbReference type="NCBIfam" id="NF009154">
    <property type="entry name" value="PRK12497.3-3"/>
    <property type="match status" value="1"/>
</dbReference>
<proteinExistence type="inferred from homology"/>
<dbReference type="InterPro" id="IPR003509">
    <property type="entry name" value="UPF0102_YraN-like"/>
</dbReference>
<organism evidence="3 4">
    <name type="scientific">Arthrobacter burdickii</name>
    <dbReference type="NCBI Taxonomy" id="3035920"/>
    <lineage>
        <taxon>Bacteria</taxon>
        <taxon>Bacillati</taxon>
        <taxon>Actinomycetota</taxon>
        <taxon>Actinomycetes</taxon>
        <taxon>Micrococcales</taxon>
        <taxon>Micrococcaceae</taxon>
        <taxon>Arthrobacter</taxon>
    </lineage>
</organism>
<dbReference type="InterPro" id="IPR011856">
    <property type="entry name" value="tRNA_endonuc-like_dom_sf"/>
</dbReference>
<dbReference type="PANTHER" id="PTHR34039">
    <property type="entry name" value="UPF0102 PROTEIN YRAN"/>
    <property type="match status" value="1"/>
</dbReference>
<dbReference type="NCBIfam" id="NF009150">
    <property type="entry name" value="PRK12497.1-3"/>
    <property type="match status" value="1"/>
</dbReference>
<evidence type="ECO:0000313" key="3">
    <source>
        <dbReference type="EMBL" id="MDN4611321.1"/>
    </source>
</evidence>
<comment type="similarity">
    <text evidence="1 2">Belongs to the UPF0102 family.</text>
</comment>
<dbReference type="InterPro" id="IPR011335">
    <property type="entry name" value="Restrct_endonuc-II-like"/>
</dbReference>
<evidence type="ECO:0000256" key="2">
    <source>
        <dbReference type="HAMAP-Rule" id="MF_00048"/>
    </source>
</evidence>
<evidence type="ECO:0000256" key="1">
    <source>
        <dbReference type="ARBA" id="ARBA00006738"/>
    </source>
</evidence>
<keyword evidence="4" id="KW-1185">Reference proteome</keyword>
<comment type="caution">
    <text evidence="3">The sequence shown here is derived from an EMBL/GenBank/DDBJ whole genome shotgun (WGS) entry which is preliminary data.</text>
</comment>